<protein>
    <submittedName>
        <fullName evidence="9">Uncharacterized membrane protein YcaP, DUF421 family</fullName>
    </submittedName>
</protein>
<evidence type="ECO:0000256" key="4">
    <source>
        <dbReference type="ARBA" id="ARBA00022692"/>
    </source>
</evidence>
<dbReference type="InterPro" id="IPR007353">
    <property type="entry name" value="DUF421"/>
</dbReference>
<organism evidence="9 10">
    <name type="scientific">Bhargavaea beijingensis</name>
    <dbReference type="NCBI Taxonomy" id="426756"/>
    <lineage>
        <taxon>Bacteria</taxon>
        <taxon>Bacillati</taxon>
        <taxon>Bacillota</taxon>
        <taxon>Bacilli</taxon>
        <taxon>Bacillales</taxon>
        <taxon>Caryophanaceae</taxon>
        <taxon>Bhargavaea</taxon>
    </lineage>
</organism>
<evidence type="ECO:0000256" key="3">
    <source>
        <dbReference type="ARBA" id="ARBA00022475"/>
    </source>
</evidence>
<evidence type="ECO:0000259" key="8">
    <source>
        <dbReference type="Pfam" id="PF04239"/>
    </source>
</evidence>
<sequence>MDGLNEYFVTILRSLFAFFALLLLTRVMGKKQMSQLTYFNYIAGITIGSITADLAVKPIGNDTVHDLIALFVWGGAVILLGIAGLKSKKTRLFIDGEPSILIRKGIVQEEVLSQLRLNMDDLSMLLRREQAFSVSGVDYAILEPNGQLSVMMKPGQLPVTKGDLQIPSKTQRNLPTTVVLDGQIASHEMNELGLSPDWLISELRKQNITSVSDVFYAEYLPDGTLAIQKKKER</sequence>
<dbReference type="STRING" id="426756.SAMN04488126_11925"/>
<evidence type="ECO:0000256" key="2">
    <source>
        <dbReference type="ARBA" id="ARBA00006448"/>
    </source>
</evidence>
<comment type="subcellular location">
    <subcellularLocation>
        <location evidence="1">Cell membrane</location>
        <topology evidence="1">Multi-pass membrane protein</topology>
    </subcellularLocation>
</comment>
<proteinExistence type="inferred from homology"/>
<gene>
    <name evidence="9" type="ORF">SAMN04488126_11925</name>
</gene>
<dbReference type="RefSeq" id="WP_218123199.1">
    <property type="nucleotide sequence ID" value="NZ_FNAR01000019.1"/>
</dbReference>
<evidence type="ECO:0000256" key="6">
    <source>
        <dbReference type="ARBA" id="ARBA00023136"/>
    </source>
</evidence>
<name>A0A1G7FIN2_9BACL</name>
<feature type="transmembrane region" description="Helical" evidence="7">
    <location>
        <begin position="36"/>
        <end position="55"/>
    </location>
</feature>
<dbReference type="PANTHER" id="PTHR34582">
    <property type="entry name" value="UPF0702 TRANSMEMBRANE PROTEIN YCAP"/>
    <property type="match status" value="1"/>
</dbReference>
<comment type="similarity">
    <text evidence="2">Belongs to the UPF0702 family.</text>
</comment>
<evidence type="ECO:0000313" key="10">
    <source>
        <dbReference type="Proteomes" id="UP000198823"/>
    </source>
</evidence>
<dbReference type="Pfam" id="PF04239">
    <property type="entry name" value="DUF421"/>
    <property type="match status" value="1"/>
</dbReference>
<evidence type="ECO:0000256" key="7">
    <source>
        <dbReference type="SAM" id="Phobius"/>
    </source>
</evidence>
<evidence type="ECO:0000256" key="5">
    <source>
        <dbReference type="ARBA" id="ARBA00022989"/>
    </source>
</evidence>
<dbReference type="PANTHER" id="PTHR34582:SF7">
    <property type="entry name" value="UPF0702 TRANSMEMBRANE PROTEIN YDFS"/>
    <property type="match status" value="1"/>
</dbReference>
<feature type="transmembrane region" description="Helical" evidence="7">
    <location>
        <begin position="67"/>
        <end position="85"/>
    </location>
</feature>
<dbReference type="AlphaFoldDB" id="A0A1G7FIN2"/>
<keyword evidence="6 7" id="KW-0472">Membrane</keyword>
<dbReference type="EMBL" id="FNAR01000019">
    <property type="protein sequence ID" value="SDE75763.1"/>
    <property type="molecule type" value="Genomic_DNA"/>
</dbReference>
<evidence type="ECO:0000313" key="9">
    <source>
        <dbReference type="EMBL" id="SDE75763.1"/>
    </source>
</evidence>
<feature type="domain" description="YetF C-terminal" evidence="8">
    <location>
        <begin position="86"/>
        <end position="219"/>
    </location>
</feature>
<keyword evidence="3" id="KW-1003">Cell membrane</keyword>
<dbReference type="GO" id="GO:0005886">
    <property type="term" value="C:plasma membrane"/>
    <property type="evidence" value="ECO:0007669"/>
    <property type="project" value="UniProtKB-SubCell"/>
</dbReference>
<feature type="transmembrane region" description="Helical" evidence="7">
    <location>
        <begin position="6"/>
        <end position="24"/>
    </location>
</feature>
<keyword evidence="4 7" id="KW-0812">Transmembrane</keyword>
<dbReference type="InterPro" id="IPR023090">
    <property type="entry name" value="UPF0702_alpha/beta_dom_sf"/>
</dbReference>
<reference evidence="9 10" key="1">
    <citation type="submission" date="2016-10" db="EMBL/GenBank/DDBJ databases">
        <authorList>
            <person name="de Groot N.N."/>
        </authorList>
    </citation>
    <scope>NUCLEOTIDE SEQUENCE [LARGE SCALE GENOMIC DNA]</scope>
    <source>
        <strain evidence="9 10">CGMCC 1.6762</strain>
    </source>
</reference>
<dbReference type="Proteomes" id="UP000198823">
    <property type="component" value="Unassembled WGS sequence"/>
</dbReference>
<accession>A0A1G7FIN2</accession>
<keyword evidence="5 7" id="KW-1133">Transmembrane helix</keyword>
<evidence type="ECO:0000256" key="1">
    <source>
        <dbReference type="ARBA" id="ARBA00004651"/>
    </source>
</evidence>
<dbReference type="Gene3D" id="3.30.240.20">
    <property type="entry name" value="bsu07140 like domains"/>
    <property type="match status" value="2"/>
</dbReference>